<sequence length="111" mass="11997">MTTHTHDADLTPARPDALLPRLVQSLIRSPYLLLLLALTLLGLVLPFFDARGIIAALFIFAVVATLRLLLTIRDTLRAQLAATEAQTRTVAANNDLLKLVVTGRRGAGDAE</sequence>
<protein>
    <submittedName>
        <fullName evidence="2">Uncharacterized protein</fullName>
    </submittedName>
</protein>
<gene>
    <name evidence="2" type="ORF">GLX28_10115</name>
</gene>
<reference evidence="2 3" key="1">
    <citation type="submission" date="2019-11" db="EMBL/GenBank/DDBJ databases">
        <title>Genome sequence of Deinococcus xianganensis Y35, AI-2 producing algicidal bacterium, isolated from lake water.</title>
        <authorList>
            <person name="Li Y."/>
        </authorList>
    </citation>
    <scope>NUCLEOTIDE SEQUENCE [LARGE SCALE GENOMIC DNA]</scope>
    <source>
        <strain evidence="2 3">Y35</strain>
    </source>
</reference>
<organism evidence="2 3">
    <name type="scientific">Deinococcus xianganensis</name>
    <dbReference type="NCBI Taxonomy" id="1507289"/>
    <lineage>
        <taxon>Bacteria</taxon>
        <taxon>Thermotogati</taxon>
        <taxon>Deinococcota</taxon>
        <taxon>Deinococci</taxon>
        <taxon>Deinococcales</taxon>
        <taxon>Deinococcaceae</taxon>
        <taxon>Deinococcus</taxon>
    </lineage>
</organism>
<accession>A0A6I4YSB3</accession>
<comment type="caution">
    <text evidence="2">The sequence shown here is derived from an EMBL/GenBank/DDBJ whole genome shotgun (WGS) entry which is preliminary data.</text>
</comment>
<evidence type="ECO:0000313" key="3">
    <source>
        <dbReference type="Proteomes" id="UP000430519"/>
    </source>
</evidence>
<dbReference type="AlphaFoldDB" id="A0A6I4YSB3"/>
<keyword evidence="1" id="KW-1133">Transmembrane helix</keyword>
<dbReference type="RefSeq" id="WP_155300860.1">
    <property type="nucleotide sequence ID" value="NZ_WVHK01000032.1"/>
</dbReference>
<proteinExistence type="predicted"/>
<evidence type="ECO:0000313" key="2">
    <source>
        <dbReference type="EMBL" id="MXV19993.1"/>
    </source>
</evidence>
<keyword evidence="3" id="KW-1185">Reference proteome</keyword>
<evidence type="ECO:0000256" key="1">
    <source>
        <dbReference type="SAM" id="Phobius"/>
    </source>
</evidence>
<dbReference type="EMBL" id="WVHK01000032">
    <property type="protein sequence ID" value="MXV19993.1"/>
    <property type="molecule type" value="Genomic_DNA"/>
</dbReference>
<feature type="transmembrane region" description="Helical" evidence="1">
    <location>
        <begin position="54"/>
        <end position="70"/>
    </location>
</feature>
<name>A0A6I4YSB3_9DEIO</name>
<keyword evidence="1" id="KW-0812">Transmembrane</keyword>
<feature type="transmembrane region" description="Helical" evidence="1">
    <location>
        <begin position="31"/>
        <end position="48"/>
    </location>
</feature>
<keyword evidence="1" id="KW-0472">Membrane</keyword>
<dbReference type="Proteomes" id="UP000430519">
    <property type="component" value="Unassembled WGS sequence"/>
</dbReference>